<dbReference type="PANTHER" id="PTHR24300:SF403">
    <property type="entry name" value="CYTOCHROME P450 306A1"/>
    <property type="match status" value="1"/>
</dbReference>
<comment type="caution">
    <text evidence="9">The sequence shown here is derived from an EMBL/GenBank/DDBJ whole genome shotgun (WGS) entry which is preliminary data.</text>
</comment>
<organism evidence="9 10">
    <name type="scientific">Mytilus galloprovincialis</name>
    <name type="common">Mediterranean mussel</name>
    <dbReference type="NCBI Taxonomy" id="29158"/>
    <lineage>
        <taxon>Eukaryota</taxon>
        <taxon>Metazoa</taxon>
        <taxon>Spiralia</taxon>
        <taxon>Lophotrochozoa</taxon>
        <taxon>Mollusca</taxon>
        <taxon>Bivalvia</taxon>
        <taxon>Autobranchia</taxon>
        <taxon>Pteriomorphia</taxon>
        <taxon>Mytilida</taxon>
        <taxon>Mytiloidea</taxon>
        <taxon>Mytilidae</taxon>
        <taxon>Mytilinae</taxon>
        <taxon>Mytilus</taxon>
    </lineage>
</organism>
<dbReference type="GO" id="GO:0008395">
    <property type="term" value="F:steroid hydroxylase activity"/>
    <property type="evidence" value="ECO:0007669"/>
    <property type="project" value="TreeGrafter"/>
</dbReference>
<keyword evidence="3 7" id="KW-0479">Metal-binding</keyword>
<keyword evidence="10" id="KW-1185">Reference proteome</keyword>
<dbReference type="GO" id="GO:0006082">
    <property type="term" value="P:organic acid metabolic process"/>
    <property type="evidence" value="ECO:0007669"/>
    <property type="project" value="TreeGrafter"/>
</dbReference>
<gene>
    <name evidence="9" type="ORF">MGAL_10B028097</name>
</gene>
<dbReference type="PANTHER" id="PTHR24300">
    <property type="entry name" value="CYTOCHROME P450 508A4-RELATED"/>
    <property type="match status" value="1"/>
</dbReference>
<sequence>MLFWENLSYKLASSANRIRKENDIELNQNIEDQLFCESNVRETESNCEAYDAFIYYGDEDQDYSENKLKKKLKKIDNYKIISIDQIHPGGQLFPGIEKCVEHVEEDEANEEEIWRRLTAALKSKRLKTVRNATLPPGPPTVPFVGNLNLKLDNMPENFRNFRRTYGDVFSLILGSNTLVVVNGFEALKEVFVKNGDVTSERADSYITRELSHHKGIVSSSGSLWKEHRTFTLGALREFGFGKRSLESKIIEEAEVLMKLIEEKNGQSFNIRQLLYLSFSNITCSIVFGQRYEYTDERFMSLLDKIKENTNSVNIAMLATTFPFLQYIPGDPFGIKRTVTNADVVRNHLKNIVKEHEETFDENNLRDYVDVYLKRMRSDKDNPKSTFDHQQLTCTIGDLFVAGTDTTSTALQWFIVLLINHPEVQNEMRKEINNVIGTSRYPCTQDKPKLPYTEAVLNEVLRFGCIAPFTLPHGLTKDFNYKGYVIPKGSQLMPNLHSVLYDPEIFDDPEAFRPTRFLDTERKLVNLDKVLAFGLGRRVCLGESLARMEFFLFATILIQRFKLVAADIDNLPSIKGKLGLTLAPVEFSFCAVGV</sequence>
<dbReference type="SUPFAM" id="SSF48264">
    <property type="entry name" value="Cytochrome P450"/>
    <property type="match status" value="1"/>
</dbReference>
<evidence type="ECO:0000256" key="6">
    <source>
        <dbReference type="ARBA" id="ARBA00023136"/>
    </source>
</evidence>
<dbReference type="InterPro" id="IPR002401">
    <property type="entry name" value="Cyt_P450_E_grp-I"/>
</dbReference>
<dbReference type="Gene3D" id="1.10.630.10">
    <property type="entry name" value="Cytochrome P450"/>
    <property type="match status" value="1"/>
</dbReference>
<dbReference type="Pfam" id="PF00067">
    <property type="entry name" value="p450"/>
    <property type="match status" value="1"/>
</dbReference>
<evidence type="ECO:0000256" key="1">
    <source>
        <dbReference type="ARBA" id="ARBA00004370"/>
    </source>
</evidence>
<dbReference type="AlphaFoldDB" id="A0A8B6DB52"/>
<dbReference type="Proteomes" id="UP000596742">
    <property type="component" value="Unassembled WGS sequence"/>
</dbReference>
<name>A0A8B6DB52_MYTGA</name>
<keyword evidence="5 7" id="KW-0408">Iron</keyword>
<proteinExistence type="inferred from homology"/>
<evidence type="ECO:0000256" key="5">
    <source>
        <dbReference type="ARBA" id="ARBA00023004"/>
    </source>
</evidence>
<evidence type="ECO:0000313" key="9">
    <source>
        <dbReference type="EMBL" id="VDI16274.1"/>
    </source>
</evidence>
<dbReference type="FunFam" id="1.10.630.10:FF:000004">
    <property type="entry name" value="cytochrome P450 2D15 isoform X1"/>
    <property type="match status" value="1"/>
</dbReference>
<dbReference type="InterPro" id="IPR035897">
    <property type="entry name" value="Toll_tir_struct_dom_sf"/>
</dbReference>
<dbReference type="InterPro" id="IPR017972">
    <property type="entry name" value="Cyt_P450_CS"/>
</dbReference>
<dbReference type="PRINTS" id="PR00463">
    <property type="entry name" value="EP450I"/>
</dbReference>
<evidence type="ECO:0000256" key="4">
    <source>
        <dbReference type="ARBA" id="ARBA00023002"/>
    </source>
</evidence>
<dbReference type="PROSITE" id="PS00086">
    <property type="entry name" value="CYTOCHROME_P450"/>
    <property type="match status" value="1"/>
</dbReference>
<dbReference type="InterPro" id="IPR036396">
    <property type="entry name" value="Cyt_P450_sf"/>
</dbReference>
<evidence type="ECO:0000256" key="3">
    <source>
        <dbReference type="ARBA" id="ARBA00022723"/>
    </source>
</evidence>
<comment type="subcellular location">
    <subcellularLocation>
        <location evidence="1">Membrane</location>
    </subcellularLocation>
</comment>
<keyword evidence="7 8" id="KW-0349">Heme</keyword>
<dbReference type="GO" id="GO:0005506">
    <property type="term" value="F:iron ion binding"/>
    <property type="evidence" value="ECO:0007669"/>
    <property type="project" value="InterPro"/>
</dbReference>
<dbReference type="SUPFAM" id="SSF52200">
    <property type="entry name" value="Toll/Interleukin receptor TIR domain"/>
    <property type="match status" value="1"/>
</dbReference>
<dbReference type="GO" id="GO:0016712">
    <property type="term" value="F:oxidoreductase activity, acting on paired donors, with incorporation or reduction of molecular oxygen, reduced flavin or flavoprotein as one donor, and incorporation of one atom of oxygen"/>
    <property type="evidence" value="ECO:0007669"/>
    <property type="project" value="TreeGrafter"/>
</dbReference>
<keyword evidence="6" id="KW-0472">Membrane</keyword>
<dbReference type="GO" id="GO:0016020">
    <property type="term" value="C:membrane"/>
    <property type="evidence" value="ECO:0007669"/>
    <property type="project" value="UniProtKB-SubCell"/>
</dbReference>
<feature type="binding site" description="axial binding residue" evidence="7">
    <location>
        <position position="539"/>
    </location>
    <ligand>
        <name>heme</name>
        <dbReference type="ChEBI" id="CHEBI:30413"/>
    </ligand>
    <ligandPart>
        <name>Fe</name>
        <dbReference type="ChEBI" id="CHEBI:18248"/>
    </ligandPart>
</feature>
<dbReference type="EMBL" id="UYJE01003075">
    <property type="protein sequence ID" value="VDI16274.1"/>
    <property type="molecule type" value="Genomic_DNA"/>
</dbReference>
<keyword evidence="8" id="KW-0503">Monooxygenase</keyword>
<keyword evidence="4 8" id="KW-0560">Oxidoreductase</keyword>
<reference evidence="9" key="1">
    <citation type="submission" date="2018-11" db="EMBL/GenBank/DDBJ databases">
        <authorList>
            <person name="Alioto T."/>
            <person name="Alioto T."/>
        </authorList>
    </citation>
    <scope>NUCLEOTIDE SEQUENCE</scope>
</reference>
<comment type="similarity">
    <text evidence="2 8">Belongs to the cytochrome P450 family.</text>
</comment>
<evidence type="ECO:0000256" key="7">
    <source>
        <dbReference type="PIRSR" id="PIRSR602401-1"/>
    </source>
</evidence>
<evidence type="ECO:0000256" key="8">
    <source>
        <dbReference type="RuleBase" id="RU000461"/>
    </source>
</evidence>
<evidence type="ECO:0000256" key="2">
    <source>
        <dbReference type="ARBA" id="ARBA00010617"/>
    </source>
</evidence>
<dbReference type="GO" id="GO:0020037">
    <property type="term" value="F:heme binding"/>
    <property type="evidence" value="ECO:0007669"/>
    <property type="project" value="InterPro"/>
</dbReference>
<evidence type="ECO:0000313" key="10">
    <source>
        <dbReference type="Proteomes" id="UP000596742"/>
    </source>
</evidence>
<dbReference type="GO" id="GO:0006805">
    <property type="term" value="P:xenobiotic metabolic process"/>
    <property type="evidence" value="ECO:0007669"/>
    <property type="project" value="TreeGrafter"/>
</dbReference>
<dbReference type="OrthoDB" id="6081913at2759"/>
<accession>A0A8B6DB52</accession>
<dbReference type="PRINTS" id="PR00385">
    <property type="entry name" value="P450"/>
</dbReference>
<comment type="cofactor">
    <cofactor evidence="7">
        <name>heme</name>
        <dbReference type="ChEBI" id="CHEBI:30413"/>
    </cofactor>
</comment>
<dbReference type="InterPro" id="IPR001128">
    <property type="entry name" value="Cyt_P450"/>
</dbReference>
<dbReference type="GO" id="GO:0005737">
    <property type="term" value="C:cytoplasm"/>
    <property type="evidence" value="ECO:0007669"/>
    <property type="project" value="TreeGrafter"/>
</dbReference>
<dbReference type="InterPro" id="IPR050182">
    <property type="entry name" value="Cytochrome_P450_fam2"/>
</dbReference>
<protein>
    <submittedName>
        <fullName evidence="9">Uncharacterized protein</fullName>
    </submittedName>
</protein>